<dbReference type="InterPro" id="IPR040395">
    <property type="entry name" value="TTC19"/>
</dbReference>
<keyword evidence="6" id="KW-0496">Mitochondrion</keyword>
<dbReference type="Proteomes" id="UP000095300">
    <property type="component" value="Unassembled WGS sequence"/>
</dbReference>
<evidence type="ECO:0008006" key="9">
    <source>
        <dbReference type="Google" id="ProtNLM"/>
    </source>
</evidence>
<dbReference type="InterPro" id="IPR011990">
    <property type="entry name" value="TPR-like_helical_dom_sf"/>
</dbReference>
<evidence type="ECO:0000313" key="8">
    <source>
        <dbReference type="Proteomes" id="UP000095300"/>
    </source>
</evidence>
<comment type="subcellular location">
    <subcellularLocation>
        <location evidence="1">Mitochondrion</location>
    </subcellularLocation>
</comment>
<dbReference type="PANTHER" id="PTHR13143:SF6">
    <property type="entry name" value="TETRATRICOPEPTIDE REPEAT PROTEIN 19, MITOCHONDRIAL"/>
    <property type="match status" value="1"/>
</dbReference>
<dbReference type="AlphaFoldDB" id="A0A1I8PUC5"/>
<keyword evidence="4" id="KW-0802">TPR repeat</keyword>
<keyword evidence="5" id="KW-0809">Transit peptide</keyword>
<dbReference type="GO" id="GO:0005743">
    <property type="term" value="C:mitochondrial inner membrane"/>
    <property type="evidence" value="ECO:0007669"/>
    <property type="project" value="TreeGrafter"/>
</dbReference>
<dbReference type="SMART" id="SM00028">
    <property type="entry name" value="TPR"/>
    <property type="match status" value="5"/>
</dbReference>
<dbReference type="GO" id="GO:0034551">
    <property type="term" value="P:mitochondrial respiratory chain complex III assembly"/>
    <property type="evidence" value="ECO:0007669"/>
    <property type="project" value="InterPro"/>
</dbReference>
<dbReference type="KEGG" id="scac:106081275"/>
<proteinExistence type="inferred from homology"/>
<dbReference type="SUPFAM" id="SSF48452">
    <property type="entry name" value="TPR-like"/>
    <property type="match status" value="2"/>
</dbReference>
<evidence type="ECO:0000313" key="7">
    <source>
        <dbReference type="EnsemblMetazoa" id="SCAU011203-PA"/>
    </source>
</evidence>
<evidence type="ECO:0000256" key="3">
    <source>
        <dbReference type="ARBA" id="ARBA00022737"/>
    </source>
</evidence>
<sequence>MRWILQRYSSWARSFSVHYSIGRNVNKLRLCRCPRLKSSNGGMIYVPLSISLFGFGSKDEDTPEDKLITTIKRSVLNINRGNFDKAEQMLHLALRMAQDLQSREGITYVYDVMANLALEREQYKKAEKLFTEVMKRLMQEGYAEDNPKILHISLKLANIAQFLGEVNKSMLGFTWTIQKLEDILRNSPDDTDVQELLGLAHYWFGQLHMKMANYEEARKYLKEAYECFVKTHGQENEECITILNNLSVACEKLQRLSEAVMYIVEALKIVKKTNDSQQEGILQSNLGLIYLQQGLVDEAKNLCTQAWRMGQSKNDEATVQQAEYCLNEIKAKLANHK</sequence>
<dbReference type="OrthoDB" id="5986190at2759"/>
<evidence type="ECO:0000256" key="4">
    <source>
        <dbReference type="ARBA" id="ARBA00022803"/>
    </source>
</evidence>
<gene>
    <name evidence="7" type="primary">106081275</name>
</gene>
<comment type="similarity">
    <text evidence="2">Belongs to the TTC19 family.</text>
</comment>
<organism evidence="7 8">
    <name type="scientific">Stomoxys calcitrans</name>
    <name type="common">Stable fly</name>
    <name type="synonym">Conops calcitrans</name>
    <dbReference type="NCBI Taxonomy" id="35570"/>
    <lineage>
        <taxon>Eukaryota</taxon>
        <taxon>Metazoa</taxon>
        <taxon>Ecdysozoa</taxon>
        <taxon>Arthropoda</taxon>
        <taxon>Hexapoda</taxon>
        <taxon>Insecta</taxon>
        <taxon>Pterygota</taxon>
        <taxon>Neoptera</taxon>
        <taxon>Endopterygota</taxon>
        <taxon>Diptera</taxon>
        <taxon>Brachycera</taxon>
        <taxon>Muscomorpha</taxon>
        <taxon>Muscoidea</taxon>
        <taxon>Muscidae</taxon>
        <taxon>Stomoxys</taxon>
    </lineage>
</organism>
<protein>
    <recommendedName>
        <fullName evidence="9">MalT-like TPR region domain-containing protein</fullName>
    </recommendedName>
</protein>
<dbReference type="VEuPathDB" id="VectorBase:SCAU011203"/>
<keyword evidence="8" id="KW-1185">Reference proteome</keyword>
<evidence type="ECO:0000256" key="2">
    <source>
        <dbReference type="ARBA" id="ARBA00008219"/>
    </source>
</evidence>
<accession>A0A1I8PUC5</accession>
<evidence type="ECO:0000256" key="5">
    <source>
        <dbReference type="ARBA" id="ARBA00022946"/>
    </source>
</evidence>
<dbReference type="EnsemblMetazoa" id="SCAU011203-RA">
    <property type="protein sequence ID" value="SCAU011203-PA"/>
    <property type="gene ID" value="SCAU011203"/>
</dbReference>
<evidence type="ECO:0000256" key="1">
    <source>
        <dbReference type="ARBA" id="ARBA00004173"/>
    </source>
</evidence>
<name>A0A1I8PUC5_STOCA</name>
<dbReference type="STRING" id="35570.A0A1I8PUC5"/>
<dbReference type="Gene3D" id="1.25.40.10">
    <property type="entry name" value="Tetratricopeptide repeat domain"/>
    <property type="match status" value="2"/>
</dbReference>
<dbReference type="InterPro" id="IPR019734">
    <property type="entry name" value="TPR_rpt"/>
</dbReference>
<dbReference type="Pfam" id="PF13424">
    <property type="entry name" value="TPR_12"/>
    <property type="match status" value="1"/>
</dbReference>
<keyword evidence="3" id="KW-0677">Repeat</keyword>
<reference evidence="7" key="1">
    <citation type="submission" date="2020-05" db="UniProtKB">
        <authorList>
            <consortium name="EnsemblMetazoa"/>
        </authorList>
    </citation>
    <scope>IDENTIFICATION</scope>
    <source>
        <strain evidence="7">USDA</strain>
    </source>
</reference>
<evidence type="ECO:0000256" key="6">
    <source>
        <dbReference type="ARBA" id="ARBA00023128"/>
    </source>
</evidence>
<dbReference type="PANTHER" id="PTHR13143">
    <property type="entry name" value="TETRATRICOPEPTIDE REPEAT PROTEIN 19"/>
    <property type="match status" value="1"/>
</dbReference>